<reference evidence="1 2" key="1">
    <citation type="submission" date="2021-04" db="EMBL/GenBank/DDBJ databases">
        <authorList>
            <person name="Bliznina A."/>
        </authorList>
    </citation>
    <scope>NUCLEOTIDE SEQUENCE [LARGE SCALE GENOMIC DNA]</scope>
</reference>
<proteinExistence type="predicted"/>
<sequence length="174" mass="19393">MYVFDHEQNFEMIRNDSFRIFHQTNCISEDDGCKLTNLGGGVVTEEKVKKGTREILISCESGSPNISKLICRDNQLFLSKKDKEPVSSDIEIICGSGSSKACSTINDFSKLFKKVPEENFQVLNITETASGSTAQLECKLSGYKYEATCQPSKKKPKVKLVGSKAEKKNFNNCK</sequence>
<protein>
    <submittedName>
        <fullName evidence="1">Oidioi.mRNA.OKI2018_I69.chr2.g4939.t1.cds</fullName>
    </submittedName>
</protein>
<organism evidence="1 2">
    <name type="scientific">Oikopleura dioica</name>
    <name type="common">Tunicate</name>
    <dbReference type="NCBI Taxonomy" id="34765"/>
    <lineage>
        <taxon>Eukaryota</taxon>
        <taxon>Metazoa</taxon>
        <taxon>Chordata</taxon>
        <taxon>Tunicata</taxon>
        <taxon>Appendicularia</taxon>
        <taxon>Copelata</taxon>
        <taxon>Oikopleuridae</taxon>
        <taxon>Oikopleura</taxon>
    </lineage>
</organism>
<dbReference type="Proteomes" id="UP001158576">
    <property type="component" value="Chromosome 2"/>
</dbReference>
<accession>A0ABN7SZB7</accession>
<evidence type="ECO:0000313" key="1">
    <source>
        <dbReference type="EMBL" id="CAG5110551.1"/>
    </source>
</evidence>
<gene>
    <name evidence="1" type="ORF">OKIOD_LOCUS13704</name>
</gene>
<dbReference type="EMBL" id="OU015567">
    <property type="protein sequence ID" value="CAG5110551.1"/>
    <property type="molecule type" value="Genomic_DNA"/>
</dbReference>
<keyword evidence="2" id="KW-1185">Reference proteome</keyword>
<evidence type="ECO:0000313" key="2">
    <source>
        <dbReference type="Proteomes" id="UP001158576"/>
    </source>
</evidence>
<name>A0ABN7SZB7_OIKDI</name>